<dbReference type="KEGG" id="rrz:CS378_18910"/>
<dbReference type="Pfam" id="PF12833">
    <property type="entry name" value="HTH_18"/>
    <property type="match status" value="1"/>
</dbReference>
<dbReference type="GO" id="GO:0003700">
    <property type="term" value="F:DNA-binding transcription factor activity"/>
    <property type="evidence" value="ECO:0007669"/>
    <property type="project" value="InterPro"/>
</dbReference>
<organism evidence="4 5">
    <name type="scientific">Rhodococcus ruber</name>
    <dbReference type="NCBI Taxonomy" id="1830"/>
    <lineage>
        <taxon>Bacteria</taxon>
        <taxon>Bacillati</taxon>
        <taxon>Actinomycetota</taxon>
        <taxon>Actinomycetes</taxon>
        <taxon>Mycobacteriales</taxon>
        <taxon>Nocardiaceae</taxon>
        <taxon>Rhodococcus</taxon>
    </lineage>
</organism>
<dbReference type="Proteomes" id="UP000042997">
    <property type="component" value="Unassembled WGS sequence"/>
</dbReference>
<sequence>MYREAASGIPGVLVWTATRTADSAGTSVLPDGCTDLIWHEDGLLVAGPDTRAQFSDLGARRDLTAVRFGPGVGPAVLGVDAADLRDARVPLDHIRPGAHVRRLVSDAESDPVGALLRETRRRLDGVDRSVETSIAAQLGAGASVAELAASTGWSARRLHRHALRAYGYGPKTLARVLRFRRAVGLARAGRPFADVAAECGFSDQAHLAREVRALSGTTLGALLG</sequence>
<dbReference type="EMBL" id="CCSD01000086">
    <property type="protein sequence ID" value="CDZ90515.1"/>
    <property type="molecule type" value="Genomic_DNA"/>
</dbReference>
<gene>
    <name evidence="4" type="ORF">RHRU231_720032</name>
</gene>
<keyword evidence="1" id="KW-0805">Transcription regulation</keyword>
<dbReference type="PANTHER" id="PTHR46796">
    <property type="entry name" value="HTH-TYPE TRANSCRIPTIONAL ACTIVATOR RHAS-RELATED"/>
    <property type="match status" value="1"/>
</dbReference>
<evidence type="ECO:0000256" key="1">
    <source>
        <dbReference type="ARBA" id="ARBA00023015"/>
    </source>
</evidence>
<dbReference type="PANTHER" id="PTHR46796:SF15">
    <property type="entry name" value="BLL1074 PROTEIN"/>
    <property type="match status" value="1"/>
</dbReference>
<keyword evidence="2" id="KW-0238">DNA-binding</keyword>
<protein>
    <submittedName>
        <fullName evidence="4">Uncharacterized HTH-type transcriptional regulator in mcrB 3'region</fullName>
    </submittedName>
</protein>
<dbReference type="OrthoDB" id="9815799at2"/>
<evidence type="ECO:0000313" key="5">
    <source>
        <dbReference type="Proteomes" id="UP000042997"/>
    </source>
</evidence>
<dbReference type="Pfam" id="PF20240">
    <property type="entry name" value="DUF6597"/>
    <property type="match status" value="1"/>
</dbReference>
<dbReference type="eggNOG" id="COG2207">
    <property type="taxonomic scope" value="Bacteria"/>
</dbReference>
<dbReference type="PROSITE" id="PS01124">
    <property type="entry name" value="HTH_ARAC_FAMILY_2"/>
    <property type="match status" value="1"/>
</dbReference>
<keyword evidence="3" id="KW-0804">Transcription</keyword>
<dbReference type="RefSeq" id="WP_010595035.1">
    <property type="nucleotide sequence ID" value="NZ_CP024315.1"/>
</dbReference>
<dbReference type="GO" id="GO:0043565">
    <property type="term" value="F:sequence-specific DNA binding"/>
    <property type="evidence" value="ECO:0007669"/>
    <property type="project" value="InterPro"/>
</dbReference>
<evidence type="ECO:0000256" key="2">
    <source>
        <dbReference type="ARBA" id="ARBA00023125"/>
    </source>
</evidence>
<dbReference type="SMART" id="SM00342">
    <property type="entry name" value="HTH_ARAC"/>
    <property type="match status" value="1"/>
</dbReference>
<accession>A0A098BQL9</accession>
<proteinExistence type="predicted"/>
<dbReference type="InterPro" id="IPR046532">
    <property type="entry name" value="DUF6597"/>
</dbReference>
<name>A0A098BQL9_9NOCA</name>
<evidence type="ECO:0000313" key="4">
    <source>
        <dbReference type="EMBL" id="CDZ90515.1"/>
    </source>
</evidence>
<dbReference type="Gene3D" id="1.10.10.60">
    <property type="entry name" value="Homeodomain-like"/>
    <property type="match status" value="1"/>
</dbReference>
<reference evidence="4 5" key="1">
    <citation type="journal article" date="2014" name="Genome Announc.">
        <title>Draft Genome Sequence of Propane- and Butane-Oxidizing Actinobacterium Rhodococcus ruber IEGM 231.</title>
        <authorList>
            <person name="Ivshina I.B."/>
            <person name="Kuyukina M.S."/>
            <person name="Krivoruchko A.V."/>
            <person name="Barbe V."/>
            <person name="Fischer C."/>
        </authorList>
    </citation>
    <scope>NUCLEOTIDE SEQUENCE [LARGE SCALE GENOMIC DNA]</scope>
</reference>
<dbReference type="InterPro" id="IPR018060">
    <property type="entry name" value="HTH_AraC"/>
</dbReference>
<dbReference type="GeneID" id="66834008"/>
<dbReference type="AlphaFoldDB" id="A0A098BQL9"/>
<evidence type="ECO:0000256" key="3">
    <source>
        <dbReference type="ARBA" id="ARBA00023163"/>
    </source>
</evidence>
<dbReference type="InterPro" id="IPR050204">
    <property type="entry name" value="AraC_XylS_family_regulators"/>
</dbReference>